<evidence type="ECO:0000313" key="1">
    <source>
        <dbReference type="EMBL" id="VDM55182.1"/>
    </source>
</evidence>
<reference evidence="3" key="1">
    <citation type="submission" date="2017-02" db="UniProtKB">
        <authorList>
            <consortium name="WormBaseParasite"/>
        </authorList>
    </citation>
    <scope>IDENTIFICATION</scope>
</reference>
<sequence>MVVCRQLPFEVFSRLMDDEARESRTCGNAGAALREQNLCADALMLASSQVAVAKTLEGDLSARYLHSYSGKLCPALRKTKALKC</sequence>
<dbReference type="AlphaFoldDB" id="A0A0R3PGY5"/>
<dbReference type="WBParaSite" id="ACOC_0000359601-mRNA-1">
    <property type="protein sequence ID" value="ACOC_0000359601-mRNA-1"/>
    <property type="gene ID" value="ACOC_0000359601"/>
</dbReference>
<evidence type="ECO:0000313" key="2">
    <source>
        <dbReference type="Proteomes" id="UP000267027"/>
    </source>
</evidence>
<proteinExistence type="predicted"/>
<keyword evidence="2" id="KW-1185">Reference proteome</keyword>
<protein>
    <submittedName>
        <fullName evidence="3">PINc domain-containing protein</fullName>
    </submittedName>
</protein>
<name>A0A0R3PGY5_ANGCS</name>
<evidence type="ECO:0000313" key="3">
    <source>
        <dbReference type="WBParaSite" id="ACOC_0000359601-mRNA-1"/>
    </source>
</evidence>
<accession>A0A0R3PGY5</accession>
<dbReference type="Proteomes" id="UP000267027">
    <property type="component" value="Unassembled WGS sequence"/>
</dbReference>
<gene>
    <name evidence="1" type="ORF">ACOC_LOCUS3597</name>
</gene>
<reference evidence="1 2" key="2">
    <citation type="submission" date="2018-11" db="EMBL/GenBank/DDBJ databases">
        <authorList>
            <consortium name="Pathogen Informatics"/>
        </authorList>
    </citation>
    <scope>NUCLEOTIDE SEQUENCE [LARGE SCALE GENOMIC DNA]</scope>
    <source>
        <strain evidence="1 2">Costa Rica</strain>
    </source>
</reference>
<dbReference type="EMBL" id="UYYA01001171">
    <property type="protein sequence ID" value="VDM55182.1"/>
    <property type="molecule type" value="Genomic_DNA"/>
</dbReference>
<organism evidence="3">
    <name type="scientific">Angiostrongylus costaricensis</name>
    <name type="common">Nematode worm</name>
    <dbReference type="NCBI Taxonomy" id="334426"/>
    <lineage>
        <taxon>Eukaryota</taxon>
        <taxon>Metazoa</taxon>
        <taxon>Ecdysozoa</taxon>
        <taxon>Nematoda</taxon>
        <taxon>Chromadorea</taxon>
        <taxon>Rhabditida</taxon>
        <taxon>Rhabditina</taxon>
        <taxon>Rhabditomorpha</taxon>
        <taxon>Strongyloidea</taxon>
        <taxon>Metastrongylidae</taxon>
        <taxon>Angiostrongylus</taxon>
    </lineage>
</organism>